<sequence length="227" mass="26217">MYINTIIDLGFLALFSIPCYFYYRLVYCKDQTISNPYTRSDILKSLIIGNLLSTQISTIIIKVFKVYLLSFYTPLAIAGSIWLFTAILFIFRYINKGNNGVIISKNTGVGYTITCVIIIYGDLRSSILFLSVLSLQYFYENTCWLLTGKLTKLVLFITLARTLTTILFDDMVEIGYMQVKVVDYWLDFVSYIVVYPYTLGHWVMYYVLDIKGEVQNLPELLAIEVKK</sequence>
<feature type="transmembrane region" description="Helical" evidence="1">
    <location>
        <begin position="66"/>
        <end position="91"/>
    </location>
</feature>
<evidence type="ECO:0000256" key="1">
    <source>
        <dbReference type="SAM" id="Phobius"/>
    </source>
</evidence>
<gene>
    <name evidence="2" type="ORF">CONCODRAFT_11117</name>
</gene>
<feature type="transmembrane region" description="Helical" evidence="1">
    <location>
        <begin position="188"/>
        <end position="208"/>
    </location>
</feature>
<name>A0A137NW56_CONC2</name>
<proteinExistence type="predicted"/>
<keyword evidence="1" id="KW-0812">Transmembrane</keyword>
<dbReference type="AlphaFoldDB" id="A0A137NW56"/>
<keyword evidence="3" id="KW-1185">Reference proteome</keyword>
<feature type="transmembrane region" description="Helical" evidence="1">
    <location>
        <begin position="6"/>
        <end position="23"/>
    </location>
</feature>
<evidence type="ECO:0000313" key="2">
    <source>
        <dbReference type="EMBL" id="KXN66918.1"/>
    </source>
</evidence>
<reference evidence="2 3" key="1">
    <citation type="journal article" date="2015" name="Genome Biol. Evol.">
        <title>Phylogenomic analyses indicate that early fungi evolved digesting cell walls of algal ancestors of land plants.</title>
        <authorList>
            <person name="Chang Y."/>
            <person name="Wang S."/>
            <person name="Sekimoto S."/>
            <person name="Aerts A.L."/>
            <person name="Choi C."/>
            <person name="Clum A."/>
            <person name="LaButti K.M."/>
            <person name="Lindquist E.A."/>
            <person name="Yee Ngan C."/>
            <person name="Ohm R.A."/>
            <person name="Salamov A.A."/>
            <person name="Grigoriev I.V."/>
            <person name="Spatafora J.W."/>
            <person name="Berbee M.L."/>
        </authorList>
    </citation>
    <scope>NUCLEOTIDE SEQUENCE [LARGE SCALE GENOMIC DNA]</scope>
    <source>
        <strain evidence="2 3">NRRL 28638</strain>
    </source>
</reference>
<protein>
    <submittedName>
        <fullName evidence="2">Uncharacterized protein</fullName>
    </submittedName>
</protein>
<evidence type="ECO:0000313" key="3">
    <source>
        <dbReference type="Proteomes" id="UP000070444"/>
    </source>
</evidence>
<keyword evidence="1" id="KW-0472">Membrane</keyword>
<accession>A0A137NW56</accession>
<dbReference type="EMBL" id="KQ964676">
    <property type="protein sequence ID" value="KXN66918.1"/>
    <property type="molecule type" value="Genomic_DNA"/>
</dbReference>
<feature type="transmembrane region" description="Helical" evidence="1">
    <location>
        <begin position="111"/>
        <end position="138"/>
    </location>
</feature>
<organism evidence="2 3">
    <name type="scientific">Conidiobolus coronatus (strain ATCC 28846 / CBS 209.66 / NRRL 28638)</name>
    <name type="common">Delacroixia coronata</name>
    <dbReference type="NCBI Taxonomy" id="796925"/>
    <lineage>
        <taxon>Eukaryota</taxon>
        <taxon>Fungi</taxon>
        <taxon>Fungi incertae sedis</taxon>
        <taxon>Zoopagomycota</taxon>
        <taxon>Entomophthoromycotina</taxon>
        <taxon>Entomophthoromycetes</taxon>
        <taxon>Entomophthorales</taxon>
        <taxon>Ancylistaceae</taxon>
        <taxon>Conidiobolus</taxon>
    </lineage>
</organism>
<dbReference type="Proteomes" id="UP000070444">
    <property type="component" value="Unassembled WGS sequence"/>
</dbReference>
<keyword evidence="1" id="KW-1133">Transmembrane helix</keyword>